<dbReference type="EMBL" id="HBDZ01008468">
    <property type="protein sequence ID" value="CAD8240144.1"/>
    <property type="molecule type" value="Transcribed_RNA"/>
</dbReference>
<accession>A0A7R9TMU8</accession>
<dbReference type="PROSITE" id="PS50166">
    <property type="entry name" value="IMPORTIN_B_NT"/>
    <property type="match status" value="1"/>
</dbReference>
<dbReference type="InterPro" id="IPR058669">
    <property type="entry name" value="TPR_IPO7/11-like"/>
</dbReference>
<dbReference type="Pfam" id="PF25758">
    <property type="entry name" value="TPR_IPO11"/>
    <property type="match status" value="1"/>
</dbReference>
<dbReference type="GO" id="GO:0005635">
    <property type="term" value="C:nuclear envelope"/>
    <property type="evidence" value="ECO:0007669"/>
    <property type="project" value="TreeGrafter"/>
</dbReference>
<evidence type="ECO:0000256" key="1">
    <source>
        <dbReference type="ARBA" id="ARBA00004123"/>
    </source>
</evidence>
<dbReference type="InterPro" id="IPR001494">
    <property type="entry name" value="Importin-beta_N"/>
</dbReference>
<evidence type="ECO:0000313" key="7">
    <source>
        <dbReference type="EMBL" id="CAD8240144.1"/>
    </source>
</evidence>
<evidence type="ECO:0000256" key="4">
    <source>
        <dbReference type="ARBA" id="ARBA00023242"/>
    </source>
</evidence>
<comment type="subcellular location">
    <subcellularLocation>
        <location evidence="1">Nucleus</location>
    </subcellularLocation>
</comment>
<proteinExistence type="inferred from homology"/>
<dbReference type="GO" id="GO:0006606">
    <property type="term" value="P:protein import into nucleus"/>
    <property type="evidence" value="ECO:0007669"/>
    <property type="project" value="TreeGrafter"/>
</dbReference>
<organism evidence="7">
    <name type="scientific">Prasinoderma coloniale</name>
    <dbReference type="NCBI Taxonomy" id="156133"/>
    <lineage>
        <taxon>Eukaryota</taxon>
        <taxon>Viridiplantae</taxon>
        <taxon>Prasinodermophyta</taxon>
        <taxon>Prasinodermophyceae</taxon>
        <taxon>Prasinodermales</taxon>
        <taxon>Prasinodermaceae</taxon>
        <taxon>Prasinoderma</taxon>
    </lineage>
</organism>
<evidence type="ECO:0000256" key="5">
    <source>
        <dbReference type="SAM" id="MobiDB-lite"/>
    </source>
</evidence>
<evidence type="ECO:0000256" key="3">
    <source>
        <dbReference type="ARBA" id="ARBA00022448"/>
    </source>
</evidence>
<dbReference type="Pfam" id="PF03810">
    <property type="entry name" value="IBN_N"/>
    <property type="match status" value="1"/>
</dbReference>
<sequence>MAASAGIDEAGLVTALAAAQSADAAVRAPAEGALQAAAAQPGYCEALLRVVAARRAGGDAERWMAVLCLKNAIGRHWRVRAGANGAVSVTAAEKASVRSALLAALDEPSPQVAVQLAVVVARVARLDFPREWPGFFQALMGRLQQPSAVPDGLLVQRVYLTLHHVLKELASKRLAADQRVFAEVAAQLFEGVWAQWCADTSVAFEGVPAALDAAARGSAGADQPLLLALERWLLALKCLRRLVLHGFGPDARTLDDVPLVRRLVPACMEALGRMRSWRDAASAGAAVPLAPAIEKCALKALKTVVDLQHTHPWSFLGCLGTTFDACAAEVLAAPEGGRPRFDRLLIHCMTLLQNVLKNRGYRKALADSAAPNELTQRGERLTALGKEVRAELQVRVGADAMARLCVLLVRGYLPLTAEDLEEWEADPEAFAHEQDVVGSKDRLRPCAESLFATVLETAREACAPGVVAMLNEAVVEMGAAAPAAESTGAARARAASLALEAVYNAVGLGEYSLYDYVDFKSLFPNVLVPELAIDAAWRAPVRRRAAWLIGRWVSALDAPMRQVAYGALTPLLRVDDFAVRLAALGALHALCDDWSFEEEGFVPYLAPVLDACFALCPQSTELDTQTRVFALVGVLVERMPNSAAAAADRVVAQLPGAWAASESQPLLRIQVVSVVQRMVASLGLQGGPLQAMIAPVVAYCTNPDEREALSLLEDGLQLWLAVLRNAPTMSPELMALFPNIPRIIASMGFEHLQPCARLLEAYVLLGGAEFLQTHGGSVVTFLGAIVGEVKEAGLLMVLPSMDMMLMLFPADAPALLEGVLAKLVALLAERTESMRAVAEACCVLARVLFANARAFERLLSPTGPAAALLRPTVAASVASTGGLMRTFVGVWLEACDSLRSVHQRKLCSLALCVLLTSADPAVAVANLEPIIVVATGALAELDGGAASGSGGVLGQQWQRGCDGDDEDEDAGEGGAQRLRAAHAADQAAQADLRAALRDALRAAEATHGAAFAQAMGGVHAHVRTQLERALQPPAGSAAQ</sequence>
<dbReference type="InterPro" id="IPR016024">
    <property type="entry name" value="ARM-type_fold"/>
</dbReference>
<keyword evidence="3" id="KW-0813">Transport</keyword>
<evidence type="ECO:0000256" key="2">
    <source>
        <dbReference type="ARBA" id="ARBA00007991"/>
    </source>
</evidence>
<gene>
    <name evidence="7" type="ORF">PCOL08062_LOCUS6478</name>
</gene>
<dbReference type="PANTHER" id="PTHR10997:SF7">
    <property type="entry name" value="IMPORTIN-11"/>
    <property type="match status" value="1"/>
</dbReference>
<evidence type="ECO:0000259" key="6">
    <source>
        <dbReference type="PROSITE" id="PS50166"/>
    </source>
</evidence>
<protein>
    <recommendedName>
        <fullName evidence="6">Importin N-terminal domain-containing protein</fullName>
    </recommendedName>
</protein>
<dbReference type="InterPro" id="IPR011989">
    <property type="entry name" value="ARM-like"/>
</dbReference>
<comment type="similarity">
    <text evidence="2">Belongs to the importin beta family.</text>
</comment>
<dbReference type="PANTHER" id="PTHR10997">
    <property type="entry name" value="IMPORTIN-7, 8, 11"/>
    <property type="match status" value="1"/>
</dbReference>
<name>A0A7R9TMU8_9VIRI</name>
<keyword evidence="4" id="KW-0539">Nucleus</keyword>
<feature type="region of interest" description="Disordered" evidence="5">
    <location>
        <begin position="955"/>
        <end position="974"/>
    </location>
</feature>
<reference evidence="7" key="1">
    <citation type="submission" date="2021-01" db="EMBL/GenBank/DDBJ databases">
        <authorList>
            <person name="Corre E."/>
            <person name="Pelletier E."/>
            <person name="Niang G."/>
            <person name="Scheremetjew M."/>
            <person name="Finn R."/>
            <person name="Kale V."/>
            <person name="Holt S."/>
            <person name="Cochrane G."/>
            <person name="Meng A."/>
            <person name="Brown T."/>
            <person name="Cohen L."/>
        </authorList>
    </citation>
    <scope>NUCLEOTIDE SEQUENCE</scope>
    <source>
        <strain evidence="7">CCMP1413</strain>
    </source>
</reference>
<dbReference type="GO" id="GO:0005829">
    <property type="term" value="C:cytosol"/>
    <property type="evidence" value="ECO:0007669"/>
    <property type="project" value="TreeGrafter"/>
</dbReference>
<dbReference type="SMART" id="SM00913">
    <property type="entry name" value="IBN_N"/>
    <property type="match status" value="1"/>
</dbReference>
<dbReference type="Gene3D" id="1.25.10.10">
    <property type="entry name" value="Leucine-rich Repeat Variant"/>
    <property type="match status" value="1"/>
</dbReference>
<dbReference type="AlphaFoldDB" id="A0A7R9TMU8"/>
<dbReference type="SUPFAM" id="SSF48371">
    <property type="entry name" value="ARM repeat"/>
    <property type="match status" value="1"/>
</dbReference>
<feature type="domain" description="Importin N-terminal" evidence="6">
    <location>
        <begin position="30"/>
        <end position="107"/>
    </location>
</feature>
<dbReference type="GO" id="GO:0031267">
    <property type="term" value="F:small GTPase binding"/>
    <property type="evidence" value="ECO:0007669"/>
    <property type="project" value="InterPro"/>
</dbReference>